<protein>
    <submittedName>
        <fullName evidence="1">Uncharacterized protein</fullName>
    </submittedName>
</protein>
<organism evidence="1">
    <name type="scientific">Rhizophora mucronata</name>
    <name type="common">Asiatic mangrove</name>
    <dbReference type="NCBI Taxonomy" id="61149"/>
    <lineage>
        <taxon>Eukaryota</taxon>
        <taxon>Viridiplantae</taxon>
        <taxon>Streptophyta</taxon>
        <taxon>Embryophyta</taxon>
        <taxon>Tracheophyta</taxon>
        <taxon>Spermatophyta</taxon>
        <taxon>Magnoliopsida</taxon>
        <taxon>eudicotyledons</taxon>
        <taxon>Gunneridae</taxon>
        <taxon>Pentapetalae</taxon>
        <taxon>rosids</taxon>
        <taxon>fabids</taxon>
        <taxon>Malpighiales</taxon>
        <taxon>Rhizophoraceae</taxon>
        <taxon>Rhizophora</taxon>
    </lineage>
</organism>
<reference evidence="1" key="1">
    <citation type="submission" date="2018-02" db="EMBL/GenBank/DDBJ databases">
        <title>Rhizophora mucronata_Transcriptome.</title>
        <authorList>
            <person name="Meera S.P."/>
            <person name="Sreeshan A."/>
            <person name="Augustine A."/>
        </authorList>
    </citation>
    <scope>NUCLEOTIDE SEQUENCE</scope>
    <source>
        <tissue evidence="1">Leaf</tissue>
    </source>
</reference>
<dbReference type="EMBL" id="GGEC01001150">
    <property type="protein sequence ID" value="MBW81633.1"/>
    <property type="molecule type" value="Transcribed_RNA"/>
</dbReference>
<proteinExistence type="predicted"/>
<accession>A0A2P2IKA7</accession>
<sequence>MHKTLTQWELEKGSMCTTLALFL</sequence>
<name>A0A2P2IKA7_RHIMU</name>
<evidence type="ECO:0000313" key="1">
    <source>
        <dbReference type="EMBL" id="MBW81633.1"/>
    </source>
</evidence>
<dbReference type="AlphaFoldDB" id="A0A2P2IKA7"/>